<dbReference type="GO" id="GO:0006271">
    <property type="term" value="P:DNA strand elongation involved in DNA replication"/>
    <property type="evidence" value="ECO:0007669"/>
    <property type="project" value="TreeGrafter"/>
</dbReference>
<dbReference type="Proteomes" id="UP000468638">
    <property type="component" value="Unassembled WGS sequence"/>
</dbReference>
<dbReference type="InterPro" id="IPR022637">
    <property type="entry name" value="DNA_polIII_beta_cen"/>
</dbReference>
<name>A0A6I5A5E2_9BACI</name>
<gene>
    <name evidence="14" type="primary">dnaN</name>
    <name evidence="14" type="ORF">GLW05_17960</name>
</gene>
<feature type="domain" description="DNA polymerase III beta sliding clamp C-terminal" evidence="13">
    <location>
        <begin position="247"/>
        <end position="359"/>
    </location>
</feature>
<dbReference type="GO" id="GO:0008408">
    <property type="term" value="F:3'-5' exonuclease activity"/>
    <property type="evidence" value="ECO:0007669"/>
    <property type="project" value="InterPro"/>
</dbReference>
<evidence type="ECO:0000256" key="9">
    <source>
        <dbReference type="ARBA" id="ARBA00023125"/>
    </source>
</evidence>
<evidence type="ECO:0000256" key="10">
    <source>
        <dbReference type="PIRNR" id="PIRNR000804"/>
    </source>
</evidence>
<dbReference type="CDD" id="cd00140">
    <property type="entry name" value="beta_clamp"/>
    <property type="match status" value="1"/>
</dbReference>
<dbReference type="SUPFAM" id="SSF55979">
    <property type="entry name" value="DNA clamp"/>
    <property type="match status" value="3"/>
</dbReference>
<sequence length="379" mass="41997">MSVQMKVKEVSKFNELLMKAAGAADKKSTTLTNGILVQAKGTQVELLATDSNSSIRVAGDEVVETDEDVTFWVPLMFVDMMKKLPKGDVVLDIQDSKVDIKVKKSSYSIATSDASEFPKKSFETLAKSFTINGDQLSESLKAVLHSIAVSETRPILTGVQLKSDGNGINVAATDSHRLFVHRIKLDEEIDQIDNLVLPGVAVKEMIKLCEGEGDMKIEYEDAVFKLSTENMTYSTRLLDGSYPPIDRLIPKEFEAEAVIHREECIQAIERVKTAVGKEKKTISIKLNGGTLPTLSVKANSDITNVNEELFIDDVSAEFEFGINFHYLQECLKSIQTKEIRFKSSGQNKPIIVRPVNEESENEGYDQFGLILPVRVAQEA</sequence>
<protein>
    <recommendedName>
        <fullName evidence="3 10">Beta sliding clamp</fullName>
    </recommendedName>
</protein>
<dbReference type="InterPro" id="IPR001001">
    <property type="entry name" value="DNA_polIII_beta"/>
</dbReference>
<keyword evidence="9" id="KW-0238">DNA-binding</keyword>
<evidence type="ECO:0000259" key="13">
    <source>
        <dbReference type="Pfam" id="PF02768"/>
    </source>
</evidence>
<dbReference type="Pfam" id="PF02767">
    <property type="entry name" value="DNA_pol3_beta_2"/>
    <property type="match status" value="1"/>
</dbReference>
<dbReference type="InterPro" id="IPR022635">
    <property type="entry name" value="DNA_polIII_beta_C"/>
</dbReference>
<dbReference type="Gene3D" id="3.70.10.10">
    <property type="match status" value="1"/>
</dbReference>
<dbReference type="SMART" id="SM00480">
    <property type="entry name" value="POL3Bc"/>
    <property type="match status" value="1"/>
</dbReference>
<accession>A0A6I5A5E2</accession>
<dbReference type="GO" id="GO:0003887">
    <property type="term" value="F:DNA-directed DNA polymerase activity"/>
    <property type="evidence" value="ECO:0007669"/>
    <property type="project" value="UniProtKB-UniRule"/>
</dbReference>
<evidence type="ECO:0000256" key="6">
    <source>
        <dbReference type="ARBA" id="ARBA00022695"/>
    </source>
</evidence>
<evidence type="ECO:0000256" key="8">
    <source>
        <dbReference type="ARBA" id="ARBA00022932"/>
    </source>
</evidence>
<comment type="similarity">
    <text evidence="2 10">Belongs to the beta sliding clamp family.</text>
</comment>
<dbReference type="PIRSF" id="PIRSF000804">
    <property type="entry name" value="DNA_pol_III_b"/>
    <property type="match status" value="1"/>
</dbReference>
<dbReference type="NCBIfam" id="TIGR00663">
    <property type="entry name" value="dnan"/>
    <property type="match status" value="1"/>
</dbReference>
<dbReference type="GO" id="GO:0009360">
    <property type="term" value="C:DNA polymerase III complex"/>
    <property type="evidence" value="ECO:0007669"/>
    <property type="project" value="InterPro"/>
</dbReference>
<dbReference type="PANTHER" id="PTHR30478:SF0">
    <property type="entry name" value="BETA SLIDING CLAMP"/>
    <property type="match status" value="1"/>
</dbReference>
<evidence type="ECO:0000256" key="3">
    <source>
        <dbReference type="ARBA" id="ARBA00021035"/>
    </source>
</evidence>
<feature type="domain" description="DNA polymerase III beta sliding clamp central" evidence="12">
    <location>
        <begin position="131"/>
        <end position="243"/>
    </location>
</feature>
<feature type="domain" description="DNA polymerase III beta sliding clamp N-terminal" evidence="11">
    <location>
        <begin position="17"/>
        <end position="119"/>
    </location>
</feature>
<comment type="subunit">
    <text evidence="10">Forms a ring-shaped head-to-tail homodimer around DNA.</text>
</comment>
<comment type="function">
    <text evidence="10">Confers DNA tethering and processivity to DNA polymerases and other proteins. Acts as a clamp, forming a ring around DNA (a reaction catalyzed by the clamp-loading complex) which diffuses in an ATP-independent manner freely and bidirectionally along dsDNA. Initially characterized for its ability to contact the catalytic subunit of DNA polymerase III (Pol III), a complex, multichain enzyme responsible for most of the replicative synthesis in bacteria; Pol III exhibits 3'-5' exonuclease proofreading activity. The beta chain is required for initiation of replication as well as for processivity of DNA replication.</text>
</comment>
<dbReference type="InterPro" id="IPR046938">
    <property type="entry name" value="DNA_clamp_sf"/>
</dbReference>
<evidence type="ECO:0000259" key="11">
    <source>
        <dbReference type="Pfam" id="PF00712"/>
    </source>
</evidence>
<keyword evidence="4 10" id="KW-0963">Cytoplasm</keyword>
<dbReference type="AlphaFoldDB" id="A0A6I5A5E2"/>
<comment type="subcellular location">
    <subcellularLocation>
        <location evidence="1 10">Cytoplasm</location>
    </subcellularLocation>
</comment>
<organism evidence="14 15">
    <name type="scientific">Pontibacillus yanchengensis</name>
    <dbReference type="NCBI Taxonomy" id="462910"/>
    <lineage>
        <taxon>Bacteria</taxon>
        <taxon>Bacillati</taxon>
        <taxon>Bacillota</taxon>
        <taxon>Bacilli</taxon>
        <taxon>Bacillales</taxon>
        <taxon>Bacillaceae</taxon>
        <taxon>Pontibacillus</taxon>
    </lineage>
</organism>
<comment type="caution">
    <text evidence="14">The sequence shown here is derived from an EMBL/GenBank/DDBJ whole genome shotgun (WGS) entry which is preliminary data.</text>
</comment>
<dbReference type="OrthoDB" id="8421503at2"/>
<evidence type="ECO:0000256" key="1">
    <source>
        <dbReference type="ARBA" id="ARBA00004496"/>
    </source>
</evidence>
<proteinExistence type="inferred from homology"/>
<evidence type="ECO:0000313" key="14">
    <source>
        <dbReference type="EMBL" id="MYL35468.1"/>
    </source>
</evidence>
<evidence type="ECO:0000256" key="2">
    <source>
        <dbReference type="ARBA" id="ARBA00010752"/>
    </source>
</evidence>
<dbReference type="Pfam" id="PF00712">
    <property type="entry name" value="DNA_pol3_beta"/>
    <property type="match status" value="1"/>
</dbReference>
<evidence type="ECO:0000256" key="4">
    <source>
        <dbReference type="ARBA" id="ARBA00022490"/>
    </source>
</evidence>
<evidence type="ECO:0000259" key="12">
    <source>
        <dbReference type="Pfam" id="PF02767"/>
    </source>
</evidence>
<dbReference type="PANTHER" id="PTHR30478">
    <property type="entry name" value="DNA POLYMERASE III SUBUNIT BETA"/>
    <property type="match status" value="1"/>
</dbReference>
<keyword evidence="6 10" id="KW-0548">Nucleotidyltransferase</keyword>
<dbReference type="InterPro" id="IPR022634">
    <property type="entry name" value="DNA_polIII_beta_N"/>
</dbReference>
<keyword evidence="8 10" id="KW-0239">DNA-directed DNA polymerase</keyword>
<dbReference type="Pfam" id="PF02768">
    <property type="entry name" value="DNA_pol3_beta_3"/>
    <property type="match status" value="1"/>
</dbReference>
<dbReference type="Gene3D" id="3.10.150.10">
    <property type="entry name" value="DNA Polymerase III, subunit A, domain 2"/>
    <property type="match status" value="1"/>
</dbReference>
<keyword evidence="5 10" id="KW-0808">Transferase</keyword>
<dbReference type="GO" id="GO:0003677">
    <property type="term" value="F:DNA binding"/>
    <property type="evidence" value="ECO:0007669"/>
    <property type="project" value="UniProtKB-UniRule"/>
</dbReference>
<evidence type="ECO:0000313" key="15">
    <source>
        <dbReference type="Proteomes" id="UP000468638"/>
    </source>
</evidence>
<dbReference type="GO" id="GO:0005737">
    <property type="term" value="C:cytoplasm"/>
    <property type="evidence" value="ECO:0007669"/>
    <property type="project" value="UniProtKB-SubCell"/>
</dbReference>
<evidence type="ECO:0000256" key="7">
    <source>
        <dbReference type="ARBA" id="ARBA00022705"/>
    </source>
</evidence>
<dbReference type="EMBL" id="WMEQ01000017">
    <property type="protein sequence ID" value="MYL35468.1"/>
    <property type="molecule type" value="Genomic_DNA"/>
</dbReference>
<keyword evidence="7 10" id="KW-0235">DNA replication</keyword>
<reference evidence="14 15" key="1">
    <citation type="submission" date="2019-11" db="EMBL/GenBank/DDBJ databases">
        <title>Genome sequences of 17 halophilic strains isolated from different environments.</title>
        <authorList>
            <person name="Furrow R.E."/>
        </authorList>
    </citation>
    <scope>NUCLEOTIDE SEQUENCE [LARGE SCALE GENOMIC DNA]</scope>
    <source>
        <strain evidence="14 15">22514_16_FS</strain>
    </source>
</reference>
<evidence type="ECO:0000256" key="5">
    <source>
        <dbReference type="ARBA" id="ARBA00022679"/>
    </source>
</evidence>
<dbReference type="RefSeq" id="WP_160850425.1">
    <property type="nucleotide sequence ID" value="NZ_WMEQ01000017.1"/>
</dbReference>